<proteinExistence type="predicted"/>
<keyword evidence="1" id="KW-1133">Transmembrane helix</keyword>
<dbReference type="EMBL" id="NBSK02000004">
    <property type="protein sequence ID" value="KAJ0212952.1"/>
    <property type="molecule type" value="Genomic_DNA"/>
</dbReference>
<accession>A0A9R1VXX0</accession>
<dbReference type="AlphaFoldDB" id="A0A9R1VXX0"/>
<feature type="transmembrane region" description="Helical" evidence="1">
    <location>
        <begin position="7"/>
        <end position="27"/>
    </location>
</feature>
<keyword evidence="1" id="KW-0812">Transmembrane</keyword>
<gene>
    <name evidence="2" type="ORF">LSAT_V11C400223050</name>
</gene>
<evidence type="ECO:0000313" key="3">
    <source>
        <dbReference type="Proteomes" id="UP000235145"/>
    </source>
</evidence>
<organism evidence="2 3">
    <name type="scientific">Lactuca sativa</name>
    <name type="common">Garden lettuce</name>
    <dbReference type="NCBI Taxonomy" id="4236"/>
    <lineage>
        <taxon>Eukaryota</taxon>
        <taxon>Viridiplantae</taxon>
        <taxon>Streptophyta</taxon>
        <taxon>Embryophyta</taxon>
        <taxon>Tracheophyta</taxon>
        <taxon>Spermatophyta</taxon>
        <taxon>Magnoliopsida</taxon>
        <taxon>eudicotyledons</taxon>
        <taxon>Gunneridae</taxon>
        <taxon>Pentapetalae</taxon>
        <taxon>asterids</taxon>
        <taxon>campanulids</taxon>
        <taxon>Asterales</taxon>
        <taxon>Asteraceae</taxon>
        <taxon>Cichorioideae</taxon>
        <taxon>Cichorieae</taxon>
        <taxon>Lactucinae</taxon>
        <taxon>Lactuca</taxon>
    </lineage>
</organism>
<sequence>MFKGRNPIRFTITILSISVLLMMTMIIQDCDGSMVTCKGNTAAECLVIEDEEQELLMDTEEHRRILQTTNSNSITYSSLQRGNSACGNNCAGEKYNVSGRKCKAYEQCKS</sequence>
<evidence type="ECO:0000256" key="1">
    <source>
        <dbReference type="SAM" id="Phobius"/>
    </source>
</evidence>
<keyword evidence="3" id="KW-1185">Reference proteome</keyword>
<protein>
    <recommendedName>
        <fullName evidence="4">Rapid ALkalinization Factor</fullName>
    </recommendedName>
</protein>
<dbReference type="Gramene" id="rna-gnl|WGS:NBSK|LSAT_4X173740_mrna">
    <property type="protein sequence ID" value="cds-PLY67584.1"/>
    <property type="gene ID" value="gene-LSAT_4X173740"/>
</dbReference>
<name>A0A9R1VXX0_LACSA</name>
<comment type="caution">
    <text evidence="2">The sequence shown here is derived from an EMBL/GenBank/DDBJ whole genome shotgun (WGS) entry which is preliminary data.</text>
</comment>
<evidence type="ECO:0008006" key="4">
    <source>
        <dbReference type="Google" id="ProtNLM"/>
    </source>
</evidence>
<reference evidence="2 3" key="1">
    <citation type="journal article" date="2017" name="Nat. Commun.">
        <title>Genome assembly with in vitro proximity ligation data and whole-genome triplication in lettuce.</title>
        <authorList>
            <person name="Reyes-Chin-Wo S."/>
            <person name="Wang Z."/>
            <person name="Yang X."/>
            <person name="Kozik A."/>
            <person name="Arikit S."/>
            <person name="Song C."/>
            <person name="Xia L."/>
            <person name="Froenicke L."/>
            <person name="Lavelle D.O."/>
            <person name="Truco M.J."/>
            <person name="Xia R."/>
            <person name="Zhu S."/>
            <person name="Xu C."/>
            <person name="Xu H."/>
            <person name="Xu X."/>
            <person name="Cox K."/>
            <person name="Korf I."/>
            <person name="Meyers B.C."/>
            <person name="Michelmore R.W."/>
        </authorList>
    </citation>
    <scope>NUCLEOTIDE SEQUENCE [LARGE SCALE GENOMIC DNA]</scope>
    <source>
        <strain evidence="3">cv. Salinas</strain>
        <tissue evidence="2">Seedlings</tissue>
    </source>
</reference>
<dbReference type="Proteomes" id="UP000235145">
    <property type="component" value="Unassembled WGS sequence"/>
</dbReference>
<keyword evidence="1" id="KW-0472">Membrane</keyword>
<dbReference type="GO" id="GO:0019722">
    <property type="term" value="P:calcium-mediated signaling"/>
    <property type="evidence" value="ECO:0000318"/>
    <property type="project" value="GO_Central"/>
</dbReference>
<evidence type="ECO:0000313" key="2">
    <source>
        <dbReference type="EMBL" id="KAJ0212952.1"/>
    </source>
</evidence>